<evidence type="ECO:0000256" key="5">
    <source>
        <dbReference type="ARBA" id="ARBA00023284"/>
    </source>
</evidence>
<dbReference type="GO" id="GO:0006950">
    <property type="term" value="P:response to stress"/>
    <property type="evidence" value="ECO:0007669"/>
    <property type="project" value="UniProtKB-ARBA"/>
</dbReference>
<evidence type="ECO:0000256" key="2">
    <source>
        <dbReference type="ARBA" id="ARBA00022448"/>
    </source>
</evidence>
<evidence type="ECO:0000259" key="6">
    <source>
        <dbReference type="PROSITE" id="PS51352"/>
    </source>
</evidence>
<evidence type="ECO:0000256" key="3">
    <source>
        <dbReference type="ARBA" id="ARBA00022982"/>
    </source>
</evidence>
<dbReference type="AlphaFoldDB" id="A0A2U1TIA6"/>
<sequence length="317" mass="33379">MNSAALRGAVDLSSLVNRPAPGTAAPAEPGAPVAAQGEGGGVNVPALVLDGTDVNFAQFLEISQQVPVIVDLWAEWCGPCKQLSPVLEKLTAEYGGRLLLVKVDVDANPQLAQAFQAQSIPAVVALIGGRPLQLFTGAIPEQQVRAIFEQVLQAAEQTGVSSVAVVAGEPVEEAEPVEPPLPPLHAEAYDAIEAGDYPRAMAAYSKAIAQNPLDKMAVAGLAQVSLLHRLNGKTIEEIRSAGAARPNDLDAQLDVADLDLSGGHVEDAFDRLLTLFEAAGPEDRTIIRTRLLDLFEVVGVTDPRVGQARARLTNLLY</sequence>
<keyword evidence="3" id="KW-0249">Electron transport</keyword>
<dbReference type="InterPro" id="IPR011990">
    <property type="entry name" value="TPR-like_helical_dom_sf"/>
</dbReference>
<dbReference type="GO" id="GO:0005737">
    <property type="term" value="C:cytoplasm"/>
    <property type="evidence" value="ECO:0007669"/>
    <property type="project" value="TreeGrafter"/>
</dbReference>
<evidence type="ECO:0000256" key="4">
    <source>
        <dbReference type="ARBA" id="ARBA00023157"/>
    </source>
</evidence>
<reference evidence="8" key="1">
    <citation type="submission" date="2018-04" db="EMBL/GenBank/DDBJ databases">
        <authorList>
            <person name="Liu S."/>
            <person name="Wang Z."/>
            <person name="Li J."/>
        </authorList>
    </citation>
    <scope>NUCLEOTIDE SEQUENCE [LARGE SCALE GENOMIC DNA]</scope>
    <source>
        <strain evidence="8">622</strain>
    </source>
</reference>
<dbReference type="SUPFAM" id="SSF48452">
    <property type="entry name" value="TPR-like"/>
    <property type="match status" value="1"/>
</dbReference>
<comment type="caution">
    <text evidence="7">The sequence shown here is derived from an EMBL/GenBank/DDBJ whole genome shotgun (WGS) entry which is preliminary data.</text>
</comment>
<dbReference type="Pfam" id="PF14561">
    <property type="entry name" value="TPR_20"/>
    <property type="match status" value="1"/>
</dbReference>
<gene>
    <name evidence="7" type="ORF">DF223_02605</name>
</gene>
<accession>A0A2U1TIA6</accession>
<dbReference type="Gene3D" id="3.40.30.10">
    <property type="entry name" value="Glutaredoxin"/>
    <property type="match status" value="1"/>
</dbReference>
<protein>
    <submittedName>
        <fullName evidence="7">Co-chaperone YbbN</fullName>
    </submittedName>
</protein>
<dbReference type="CDD" id="cd02956">
    <property type="entry name" value="ybbN"/>
    <property type="match status" value="1"/>
</dbReference>
<feature type="domain" description="Thioredoxin" evidence="6">
    <location>
        <begin position="14"/>
        <end position="153"/>
    </location>
</feature>
<dbReference type="InterPro" id="IPR036249">
    <property type="entry name" value="Thioredoxin-like_sf"/>
</dbReference>
<dbReference type="Proteomes" id="UP000244962">
    <property type="component" value="Unassembled WGS sequence"/>
</dbReference>
<dbReference type="PROSITE" id="PS51352">
    <property type="entry name" value="THIOREDOXIN_2"/>
    <property type="match status" value="1"/>
</dbReference>
<keyword evidence="8" id="KW-1185">Reference proteome</keyword>
<dbReference type="PANTHER" id="PTHR45663">
    <property type="entry name" value="GEO12009P1"/>
    <property type="match status" value="1"/>
</dbReference>
<name>A0A2U1TIA6_9MICO</name>
<keyword evidence="2" id="KW-0813">Transport</keyword>
<dbReference type="Gene3D" id="1.25.40.10">
    <property type="entry name" value="Tetratricopeptide repeat domain"/>
    <property type="match status" value="1"/>
</dbReference>
<keyword evidence="5" id="KW-0676">Redox-active center</keyword>
<dbReference type="InterPro" id="IPR017937">
    <property type="entry name" value="Thioredoxin_CS"/>
</dbReference>
<evidence type="ECO:0000313" key="8">
    <source>
        <dbReference type="Proteomes" id="UP000244962"/>
    </source>
</evidence>
<organism evidence="7 8">
    <name type="scientific">Mycetocola zhujimingii</name>
    <dbReference type="NCBI Taxonomy" id="2079792"/>
    <lineage>
        <taxon>Bacteria</taxon>
        <taxon>Bacillati</taxon>
        <taxon>Actinomycetota</taxon>
        <taxon>Actinomycetes</taxon>
        <taxon>Micrococcales</taxon>
        <taxon>Microbacteriaceae</taxon>
        <taxon>Mycetocola</taxon>
    </lineage>
</organism>
<dbReference type="InterPro" id="IPR013766">
    <property type="entry name" value="Thioredoxin_domain"/>
</dbReference>
<dbReference type="Pfam" id="PF00085">
    <property type="entry name" value="Thioredoxin"/>
    <property type="match status" value="1"/>
</dbReference>
<evidence type="ECO:0000313" key="7">
    <source>
        <dbReference type="EMBL" id="PWC08621.1"/>
    </source>
</evidence>
<dbReference type="PANTHER" id="PTHR45663:SF11">
    <property type="entry name" value="GEO12009P1"/>
    <property type="match status" value="1"/>
</dbReference>
<proteinExistence type="inferred from homology"/>
<dbReference type="GO" id="GO:0015035">
    <property type="term" value="F:protein-disulfide reductase activity"/>
    <property type="evidence" value="ECO:0007669"/>
    <property type="project" value="TreeGrafter"/>
</dbReference>
<dbReference type="PROSITE" id="PS00194">
    <property type="entry name" value="THIOREDOXIN_1"/>
    <property type="match status" value="1"/>
</dbReference>
<comment type="similarity">
    <text evidence="1">Belongs to the thioredoxin family.</text>
</comment>
<dbReference type="SUPFAM" id="SSF52833">
    <property type="entry name" value="Thioredoxin-like"/>
    <property type="match status" value="1"/>
</dbReference>
<evidence type="ECO:0000256" key="1">
    <source>
        <dbReference type="ARBA" id="ARBA00008987"/>
    </source>
</evidence>
<keyword evidence="4" id="KW-1015">Disulfide bond</keyword>
<dbReference type="EMBL" id="QEFB01000001">
    <property type="protein sequence ID" value="PWC08621.1"/>
    <property type="molecule type" value="Genomic_DNA"/>
</dbReference>